<dbReference type="SUPFAM" id="SSF144083">
    <property type="entry name" value="Magnesium transport protein CorA, transmembrane region"/>
    <property type="match status" value="1"/>
</dbReference>
<evidence type="ECO:0000256" key="1">
    <source>
        <dbReference type="ARBA" id="ARBA00004141"/>
    </source>
</evidence>
<dbReference type="Gene3D" id="1.20.58.340">
    <property type="entry name" value="Magnesium transport protein CorA, transmembrane region"/>
    <property type="match status" value="1"/>
</dbReference>
<comment type="caution">
    <text evidence="6">The sequence shown here is derived from an EMBL/GenBank/DDBJ whole genome shotgun (WGS) entry which is preliminary data.</text>
</comment>
<feature type="transmembrane region" description="Helical" evidence="5">
    <location>
        <begin position="212"/>
        <end position="234"/>
    </location>
</feature>
<proteinExistence type="predicted"/>
<dbReference type="Proteomes" id="UP000824998">
    <property type="component" value="Unassembled WGS sequence"/>
</dbReference>
<sequence>MAPSGTVVVLVNSLSHLRNDYNLPTNVPVIELLQNLGQEQVECAIKHPIEYIGPFLSVVEAYFTYEVLRLRQAHAEWLRTTLTKATILRAREDEFLSSSWRLSRLIIEDFDLIVGKIGAIQEHGVLASPKLQAAYERYRRMIARARLLEQHVRDDIQLNVGNLALQESRKSLQQADNIGRISILACIFVPVSLVTSFFGMNIKQLTGSGAPWRTFLLSAAGLCVALLLVCAWLWRRTIDSWTIPLQNGFNSWRYHRRLRREEENEARKEEGAHLP</sequence>
<dbReference type="GO" id="GO:0016020">
    <property type="term" value="C:membrane"/>
    <property type="evidence" value="ECO:0007669"/>
    <property type="project" value="UniProtKB-SubCell"/>
</dbReference>
<protein>
    <submittedName>
        <fullName evidence="6">Uncharacterized protein</fullName>
    </submittedName>
</protein>
<dbReference type="InterPro" id="IPR045863">
    <property type="entry name" value="CorA_TM1_TM2"/>
</dbReference>
<evidence type="ECO:0000256" key="2">
    <source>
        <dbReference type="ARBA" id="ARBA00022692"/>
    </source>
</evidence>
<dbReference type="Pfam" id="PF01544">
    <property type="entry name" value="CorA"/>
    <property type="match status" value="1"/>
</dbReference>
<keyword evidence="4 5" id="KW-0472">Membrane</keyword>
<evidence type="ECO:0000313" key="6">
    <source>
        <dbReference type="EMBL" id="KAG9228213.1"/>
    </source>
</evidence>
<reference evidence="6" key="1">
    <citation type="journal article" date="2021" name="IMA Fungus">
        <title>Genomic characterization of three marine fungi, including Emericellopsis atlantica sp. nov. with signatures of a generalist lifestyle and marine biomass degradation.</title>
        <authorList>
            <person name="Hagestad O.C."/>
            <person name="Hou L."/>
            <person name="Andersen J.H."/>
            <person name="Hansen E.H."/>
            <person name="Altermark B."/>
            <person name="Li C."/>
            <person name="Kuhnert E."/>
            <person name="Cox R.J."/>
            <person name="Crous P.W."/>
            <person name="Spatafora J.W."/>
            <person name="Lail K."/>
            <person name="Amirebrahimi M."/>
            <person name="Lipzen A."/>
            <person name="Pangilinan J."/>
            <person name="Andreopoulos W."/>
            <person name="Hayes R.D."/>
            <person name="Ng V."/>
            <person name="Grigoriev I.V."/>
            <person name="Jackson S.A."/>
            <person name="Sutton T.D.S."/>
            <person name="Dobson A.D.W."/>
            <person name="Rama T."/>
        </authorList>
    </citation>
    <scope>NUCLEOTIDE SEQUENCE</scope>
    <source>
        <strain evidence="6">TRa018bII</strain>
    </source>
</reference>
<evidence type="ECO:0000256" key="3">
    <source>
        <dbReference type="ARBA" id="ARBA00022989"/>
    </source>
</evidence>
<keyword evidence="2 5" id="KW-0812">Transmembrane</keyword>
<keyword evidence="7" id="KW-1185">Reference proteome</keyword>
<evidence type="ECO:0000256" key="4">
    <source>
        <dbReference type="ARBA" id="ARBA00023136"/>
    </source>
</evidence>
<evidence type="ECO:0000256" key="5">
    <source>
        <dbReference type="SAM" id="Phobius"/>
    </source>
</evidence>
<dbReference type="EMBL" id="MU252018">
    <property type="protein sequence ID" value="KAG9228213.1"/>
    <property type="molecule type" value="Genomic_DNA"/>
</dbReference>
<gene>
    <name evidence="6" type="ORF">BJ875DRAFT_528025</name>
</gene>
<dbReference type="InterPro" id="IPR002523">
    <property type="entry name" value="MgTranspt_CorA/ZnTranspt_ZntB"/>
</dbReference>
<name>A0A9P7Y810_9HELO</name>
<organism evidence="6 7">
    <name type="scientific">Amylocarpus encephaloides</name>
    <dbReference type="NCBI Taxonomy" id="45428"/>
    <lineage>
        <taxon>Eukaryota</taxon>
        <taxon>Fungi</taxon>
        <taxon>Dikarya</taxon>
        <taxon>Ascomycota</taxon>
        <taxon>Pezizomycotina</taxon>
        <taxon>Leotiomycetes</taxon>
        <taxon>Helotiales</taxon>
        <taxon>Helotiales incertae sedis</taxon>
        <taxon>Amylocarpus</taxon>
    </lineage>
</organism>
<evidence type="ECO:0000313" key="7">
    <source>
        <dbReference type="Proteomes" id="UP000824998"/>
    </source>
</evidence>
<dbReference type="AlphaFoldDB" id="A0A9P7Y810"/>
<dbReference type="OrthoDB" id="3231000at2759"/>
<accession>A0A9P7Y810</accession>
<dbReference type="GO" id="GO:0046873">
    <property type="term" value="F:metal ion transmembrane transporter activity"/>
    <property type="evidence" value="ECO:0007669"/>
    <property type="project" value="InterPro"/>
</dbReference>
<feature type="transmembrane region" description="Helical" evidence="5">
    <location>
        <begin position="178"/>
        <end position="200"/>
    </location>
</feature>
<comment type="subcellular location">
    <subcellularLocation>
        <location evidence="1">Membrane</location>
        <topology evidence="1">Multi-pass membrane protein</topology>
    </subcellularLocation>
</comment>
<keyword evidence="3 5" id="KW-1133">Transmembrane helix</keyword>